<reference evidence="1" key="1">
    <citation type="submission" date="2021-02" db="EMBL/GenBank/DDBJ databases">
        <authorList>
            <consortium name="DOE Joint Genome Institute"/>
            <person name="Ahrendt S."/>
            <person name="Looney B.P."/>
            <person name="Miyauchi S."/>
            <person name="Morin E."/>
            <person name="Drula E."/>
            <person name="Courty P.E."/>
            <person name="Chicoki N."/>
            <person name="Fauchery L."/>
            <person name="Kohler A."/>
            <person name="Kuo A."/>
            <person name="Labutti K."/>
            <person name="Pangilinan J."/>
            <person name="Lipzen A."/>
            <person name="Riley R."/>
            <person name="Andreopoulos W."/>
            <person name="He G."/>
            <person name="Johnson J."/>
            <person name="Barry K.W."/>
            <person name="Grigoriev I.V."/>
            <person name="Nagy L."/>
            <person name="Hibbett D."/>
            <person name="Henrissat B."/>
            <person name="Matheny P.B."/>
            <person name="Labbe J."/>
            <person name="Martin F."/>
        </authorList>
    </citation>
    <scope>NUCLEOTIDE SEQUENCE</scope>
    <source>
        <strain evidence="1">FP105234-sp</strain>
    </source>
</reference>
<protein>
    <submittedName>
        <fullName evidence="1">Uncharacterized protein</fullName>
    </submittedName>
</protein>
<organism evidence="1 2">
    <name type="scientific">Auriscalpium vulgare</name>
    <dbReference type="NCBI Taxonomy" id="40419"/>
    <lineage>
        <taxon>Eukaryota</taxon>
        <taxon>Fungi</taxon>
        <taxon>Dikarya</taxon>
        <taxon>Basidiomycota</taxon>
        <taxon>Agaricomycotina</taxon>
        <taxon>Agaricomycetes</taxon>
        <taxon>Russulales</taxon>
        <taxon>Auriscalpiaceae</taxon>
        <taxon>Auriscalpium</taxon>
    </lineage>
</organism>
<keyword evidence="2" id="KW-1185">Reference proteome</keyword>
<gene>
    <name evidence="1" type="ORF">FA95DRAFT_1553554</name>
</gene>
<name>A0ACB8S8Q0_9AGAM</name>
<reference evidence="1" key="2">
    <citation type="journal article" date="2022" name="New Phytol.">
        <title>Evolutionary transition to the ectomycorrhizal habit in the genomes of a hyperdiverse lineage of mushroom-forming fungi.</title>
        <authorList>
            <person name="Looney B."/>
            <person name="Miyauchi S."/>
            <person name="Morin E."/>
            <person name="Drula E."/>
            <person name="Courty P.E."/>
            <person name="Kohler A."/>
            <person name="Kuo A."/>
            <person name="LaButti K."/>
            <person name="Pangilinan J."/>
            <person name="Lipzen A."/>
            <person name="Riley R."/>
            <person name="Andreopoulos W."/>
            <person name="He G."/>
            <person name="Johnson J."/>
            <person name="Nolan M."/>
            <person name="Tritt A."/>
            <person name="Barry K.W."/>
            <person name="Grigoriev I.V."/>
            <person name="Nagy L.G."/>
            <person name="Hibbett D."/>
            <person name="Henrissat B."/>
            <person name="Matheny P.B."/>
            <person name="Labbe J."/>
            <person name="Martin F.M."/>
        </authorList>
    </citation>
    <scope>NUCLEOTIDE SEQUENCE</scope>
    <source>
        <strain evidence="1">FP105234-sp</strain>
    </source>
</reference>
<evidence type="ECO:0000313" key="1">
    <source>
        <dbReference type="EMBL" id="KAI0052548.1"/>
    </source>
</evidence>
<evidence type="ECO:0000313" key="2">
    <source>
        <dbReference type="Proteomes" id="UP000814033"/>
    </source>
</evidence>
<proteinExistence type="predicted"/>
<dbReference type="EMBL" id="MU275845">
    <property type="protein sequence ID" value="KAI0052548.1"/>
    <property type="molecule type" value="Genomic_DNA"/>
</dbReference>
<dbReference type="Proteomes" id="UP000814033">
    <property type="component" value="Unassembled WGS sequence"/>
</dbReference>
<comment type="caution">
    <text evidence="1">The sequence shown here is derived from an EMBL/GenBank/DDBJ whole genome shotgun (WGS) entry which is preliminary data.</text>
</comment>
<sequence length="453" mass="49471">MSLSVAPVPPTPDAMSPIAEEYPPDSPSTSTARTQGVRLGNSDASPDPFRRTIRRRRSRLEQWLDDQYPGQSSAQGSAKPDRDSNNAYAYLAYPALRRPRSPSIASERASTIESFVLVDSDSRDGEDDHDVFESRLASPPQHAVPHDAPSSRPYSALFTPPASLRAFHLSLSPARRTSTVSSRSTSSPRTPLHTVFNRQSTLGHSRGLSAGSMPVQPSTPQTPSSPRSTRSFGTWKFRRPSVFGAFAASDAPVEERRTHLSPPRTHLSPPRPSFSSSHTFSSGTTGTSTELSTPHKNPTSIRLPSPALQPRTASSSLWSLPSDASHMHDPPDSDVTVSMKPGTIRLPFSLKAHGNTIPTLRHVPSMLPVPRDKRKKRLVVSGIAVGDDRRYAGVKQWCESFGEVNTITRMPNGDLHVDFRKAEVADTVCRINARVHISRVGSVSLSWYTGKKP</sequence>
<accession>A0ACB8S8Q0</accession>